<evidence type="ECO:0000313" key="2">
    <source>
        <dbReference type="Proteomes" id="UP000604046"/>
    </source>
</evidence>
<gene>
    <name evidence="1" type="primary">hcpC</name>
    <name evidence="1" type="ORF">SNAT2548_LOCUS23123</name>
</gene>
<sequence>MALLEPLREAGQRVDTILYKAELKALAESAQEGLRVDVLFTKAMGLDDQAVVSSVLYRRTRLLSPMREEEFDATTWQYGGCPKEELASCVPEHLLDPNSTQLQRLIDKAKEAEAHYGGDAWRAERPKASCAAAGRCQQQLDALTALIAERCQEDTKRGSPVSVGGCEAEAAGVVNLGDFEVWSKSLVACGKDKLFLLLWSGFREEEREEVLWPLRRQGGCALQTMAPEDTALARLLNDERVRVLQDCPWKVTKPFWDGASRNFAGMWASRNGHQAASVTVAMGYRGFGHQGTEKSMFNTVFYRSELKALAQASRGTLTVWLVFTSPGLKKGEMDSATAVAFERALLLSPRGDDSWLSSGSGS</sequence>
<dbReference type="EMBL" id="CAJNDS010002311">
    <property type="protein sequence ID" value="CAE7424969.1"/>
    <property type="molecule type" value="Genomic_DNA"/>
</dbReference>
<proteinExistence type="predicted"/>
<evidence type="ECO:0000313" key="1">
    <source>
        <dbReference type="EMBL" id="CAE7424969.1"/>
    </source>
</evidence>
<protein>
    <submittedName>
        <fullName evidence="1">HcpC protein</fullName>
    </submittedName>
</protein>
<dbReference type="Proteomes" id="UP000604046">
    <property type="component" value="Unassembled WGS sequence"/>
</dbReference>
<dbReference type="AlphaFoldDB" id="A0A812R879"/>
<comment type="caution">
    <text evidence="1">The sequence shown here is derived from an EMBL/GenBank/DDBJ whole genome shotgun (WGS) entry which is preliminary data.</text>
</comment>
<keyword evidence="2" id="KW-1185">Reference proteome</keyword>
<reference evidence="1" key="1">
    <citation type="submission" date="2021-02" db="EMBL/GenBank/DDBJ databases">
        <authorList>
            <person name="Dougan E. K."/>
            <person name="Rhodes N."/>
            <person name="Thang M."/>
            <person name="Chan C."/>
        </authorList>
    </citation>
    <scope>NUCLEOTIDE SEQUENCE</scope>
</reference>
<name>A0A812R879_9DINO</name>
<dbReference type="OrthoDB" id="10460149at2759"/>
<accession>A0A812R879</accession>
<organism evidence="1 2">
    <name type="scientific">Symbiodinium natans</name>
    <dbReference type="NCBI Taxonomy" id="878477"/>
    <lineage>
        <taxon>Eukaryota</taxon>
        <taxon>Sar</taxon>
        <taxon>Alveolata</taxon>
        <taxon>Dinophyceae</taxon>
        <taxon>Suessiales</taxon>
        <taxon>Symbiodiniaceae</taxon>
        <taxon>Symbiodinium</taxon>
    </lineage>
</organism>